<name>A0ABV3LKF1_9MICO</name>
<protein>
    <submittedName>
        <fullName evidence="1">Uncharacterized protein</fullName>
    </submittedName>
</protein>
<reference evidence="1 2" key="1">
    <citation type="submission" date="2024-06" db="EMBL/GenBank/DDBJ databases">
        <title>The Natural Products Discovery Center: Release of the First 8490 Sequenced Strains for Exploring Actinobacteria Biosynthetic Diversity.</title>
        <authorList>
            <person name="Kalkreuter E."/>
            <person name="Kautsar S.A."/>
            <person name="Yang D."/>
            <person name="Bader C.D."/>
            <person name="Teijaro C.N."/>
            <person name="Fluegel L."/>
            <person name="Davis C.M."/>
            <person name="Simpson J.R."/>
            <person name="Lauterbach L."/>
            <person name="Steele A.D."/>
            <person name="Gui C."/>
            <person name="Meng S."/>
            <person name="Li G."/>
            <person name="Viehrig K."/>
            <person name="Ye F."/>
            <person name="Su P."/>
            <person name="Kiefer A.F."/>
            <person name="Nichols A."/>
            <person name="Cepeda A.J."/>
            <person name="Yan W."/>
            <person name="Fan B."/>
            <person name="Jiang Y."/>
            <person name="Adhikari A."/>
            <person name="Zheng C.-J."/>
            <person name="Schuster L."/>
            <person name="Cowan T.M."/>
            <person name="Smanski M.J."/>
            <person name="Chevrette M.G."/>
            <person name="De Carvalho L.P.S."/>
            <person name="Shen B."/>
        </authorList>
    </citation>
    <scope>NUCLEOTIDE SEQUENCE [LARGE SCALE GENOMIC DNA]</scope>
    <source>
        <strain evidence="1 2">NPDC077434</strain>
    </source>
</reference>
<dbReference type="EMBL" id="JBFBMH010000028">
    <property type="protein sequence ID" value="MEW1976348.1"/>
    <property type="molecule type" value="Genomic_DNA"/>
</dbReference>
<dbReference type="RefSeq" id="WP_160175031.1">
    <property type="nucleotide sequence ID" value="NZ_JBFBMH010000028.1"/>
</dbReference>
<dbReference type="Proteomes" id="UP001553715">
    <property type="component" value="Unassembled WGS sequence"/>
</dbReference>
<proteinExistence type="predicted"/>
<gene>
    <name evidence="1" type="ORF">AB0301_14910</name>
</gene>
<organism evidence="1 2">
    <name type="scientific">Microbacterium profundi</name>
    <dbReference type="NCBI Taxonomy" id="450380"/>
    <lineage>
        <taxon>Bacteria</taxon>
        <taxon>Bacillati</taxon>
        <taxon>Actinomycetota</taxon>
        <taxon>Actinomycetes</taxon>
        <taxon>Micrococcales</taxon>
        <taxon>Microbacteriaceae</taxon>
        <taxon>Microbacterium</taxon>
    </lineage>
</organism>
<sequence length="67" mass="7254">MRCVIAVPGAEQHDVLRLERELSGCEAGNLLPIGRLGVPIEVLESLPGREPGRLDPHSVLEAFRALT</sequence>
<keyword evidence="2" id="KW-1185">Reference proteome</keyword>
<evidence type="ECO:0000313" key="2">
    <source>
        <dbReference type="Proteomes" id="UP001553715"/>
    </source>
</evidence>
<accession>A0ABV3LKF1</accession>
<evidence type="ECO:0000313" key="1">
    <source>
        <dbReference type="EMBL" id="MEW1976348.1"/>
    </source>
</evidence>
<comment type="caution">
    <text evidence="1">The sequence shown here is derived from an EMBL/GenBank/DDBJ whole genome shotgun (WGS) entry which is preliminary data.</text>
</comment>